<reference evidence="1" key="1">
    <citation type="journal article" date="2015" name="Nature">
        <title>Complex archaea that bridge the gap between prokaryotes and eukaryotes.</title>
        <authorList>
            <person name="Spang A."/>
            <person name="Saw J.H."/>
            <person name="Jorgensen S.L."/>
            <person name="Zaremba-Niedzwiedzka K."/>
            <person name="Martijn J."/>
            <person name="Lind A.E."/>
            <person name="van Eijk R."/>
            <person name="Schleper C."/>
            <person name="Guy L."/>
            <person name="Ettema T.J."/>
        </authorList>
    </citation>
    <scope>NUCLEOTIDE SEQUENCE</scope>
</reference>
<accession>A0A0F9S2Y3</accession>
<evidence type="ECO:0000313" key="1">
    <source>
        <dbReference type="EMBL" id="KKN31481.1"/>
    </source>
</evidence>
<protein>
    <submittedName>
        <fullName evidence="1">Uncharacterized protein</fullName>
    </submittedName>
</protein>
<comment type="caution">
    <text evidence="1">The sequence shown here is derived from an EMBL/GenBank/DDBJ whole genome shotgun (WGS) entry which is preliminary data.</text>
</comment>
<dbReference type="AlphaFoldDB" id="A0A0F9S2Y3"/>
<name>A0A0F9S2Y3_9ZZZZ</name>
<proteinExistence type="predicted"/>
<organism evidence="1">
    <name type="scientific">marine sediment metagenome</name>
    <dbReference type="NCBI Taxonomy" id="412755"/>
    <lineage>
        <taxon>unclassified sequences</taxon>
        <taxon>metagenomes</taxon>
        <taxon>ecological metagenomes</taxon>
    </lineage>
</organism>
<sequence>MNEVTSHTTIDLLNEVEKLKAKLSETVQLTTRLERRLAEAVGAPEAALACRHPRYAGYATRAAEDLTLPRHPRPGKVTLYIGRVPHDQPSSEHDLVLWQPACTQGPHVQAAVADQCLGLAVTHGLSVGVVSVSDHLFDRLRLRTAQCRECLPYVDVLYFDVDYYGQISTHTINLNDRSQLDWPQGFGLLGVNTEIAIGCVAKLEREKTPNE</sequence>
<gene>
    <name evidence="1" type="ORF">LCGC14_0823540</name>
</gene>
<dbReference type="EMBL" id="LAZR01002325">
    <property type="protein sequence ID" value="KKN31481.1"/>
    <property type="molecule type" value="Genomic_DNA"/>
</dbReference>